<dbReference type="OrthoDB" id="9441981at2759"/>
<organism evidence="1 2">
    <name type="scientific">Nannospalax galili</name>
    <name type="common">Northern Israeli blind subterranean mole rat</name>
    <name type="synonym">Spalax galili</name>
    <dbReference type="NCBI Taxonomy" id="1026970"/>
    <lineage>
        <taxon>Eukaryota</taxon>
        <taxon>Metazoa</taxon>
        <taxon>Chordata</taxon>
        <taxon>Craniata</taxon>
        <taxon>Vertebrata</taxon>
        <taxon>Euteleostomi</taxon>
        <taxon>Mammalia</taxon>
        <taxon>Eutheria</taxon>
        <taxon>Euarchontoglires</taxon>
        <taxon>Glires</taxon>
        <taxon>Rodentia</taxon>
        <taxon>Myomorpha</taxon>
        <taxon>Muroidea</taxon>
        <taxon>Spalacidae</taxon>
        <taxon>Spalacinae</taxon>
        <taxon>Nannospalax</taxon>
    </lineage>
</organism>
<proteinExistence type="predicted"/>
<keyword evidence="2" id="KW-1185">Reference proteome</keyword>
<dbReference type="AlphaFoldDB" id="A0A8C6QC91"/>
<dbReference type="GeneTree" id="ENSGT00390000018676"/>
<dbReference type="RefSeq" id="XP_029415324.1">
    <property type="nucleotide sequence ID" value="XM_029559464.1"/>
</dbReference>
<reference evidence="1" key="2">
    <citation type="submission" date="2025-09" db="UniProtKB">
        <authorList>
            <consortium name="Ensembl"/>
        </authorList>
    </citation>
    <scope>IDENTIFICATION</scope>
</reference>
<dbReference type="GeneID" id="103727057"/>
<evidence type="ECO:0000313" key="1">
    <source>
        <dbReference type="Ensembl" id="ENSNGAP00000001876.1"/>
    </source>
</evidence>
<dbReference type="RefSeq" id="XP_029415323.1">
    <property type="nucleotide sequence ID" value="XM_029559463.1"/>
</dbReference>
<dbReference type="Proteomes" id="UP000694381">
    <property type="component" value="Unassembled WGS sequence"/>
</dbReference>
<protein>
    <submittedName>
        <fullName evidence="1">Spermatogenesis associated 45</fullName>
    </submittedName>
</protein>
<name>A0A8C6QC91_NANGA</name>
<accession>A0A8C6QC91</accession>
<gene>
    <name evidence="1" type="primary">Spata45</name>
</gene>
<sequence length="95" mass="11402">MASMNKGSEVVKKHKVSRKQLLEEMNEKRESYCLMERSNHISLLQVQKRHFNQAYESLVHTKVKERMPESGRTSWVKLSFHVYKEKRHFPPKSKM</sequence>
<dbReference type="CTD" id="149643"/>
<dbReference type="RefSeq" id="XP_029415322.1">
    <property type="nucleotide sequence ID" value="XM_029559462.1"/>
</dbReference>
<dbReference type="OMA" id="HFSGAYQ"/>
<dbReference type="RefSeq" id="XP_008823066.1">
    <property type="nucleotide sequence ID" value="XM_008824844.3"/>
</dbReference>
<dbReference type="InterPro" id="IPR038806">
    <property type="entry name" value="SPATA45"/>
</dbReference>
<dbReference type="PANTHER" id="PTHR35822:SF1">
    <property type="entry name" value="SPERMATOGENESIS-ASSOCIATED PROTEIN 45"/>
    <property type="match status" value="1"/>
</dbReference>
<dbReference type="KEGG" id="ngi:103727057"/>
<reference evidence="1" key="1">
    <citation type="submission" date="2025-08" db="UniProtKB">
        <authorList>
            <consortium name="Ensembl"/>
        </authorList>
    </citation>
    <scope>IDENTIFICATION</scope>
</reference>
<evidence type="ECO:0000313" key="2">
    <source>
        <dbReference type="Proteomes" id="UP000694381"/>
    </source>
</evidence>
<dbReference type="PANTHER" id="PTHR35822">
    <property type="entry name" value="SPERMATOGENESIS-ASSOCIATED PROTEIN 45"/>
    <property type="match status" value="1"/>
</dbReference>
<dbReference type="Ensembl" id="ENSNGAT00000001926.1">
    <property type="protein sequence ID" value="ENSNGAP00000001876.1"/>
    <property type="gene ID" value="ENSNGAG00000001409.1"/>
</dbReference>